<protein>
    <submittedName>
        <fullName evidence="1">Uncharacterized protein</fullName>
    </submittedName>
</protein>
<proteinExistence type="predicted"/>
<dbReference type="Proteomes" id="UP000030302">
    <property type="component" value="Chromosome"/>
</dbReference>
<accession>A0A0A1FGB7</accession>
<sequence length="139" mass="14656">MVLLGLLPGVLASADVALAPLVVPVAVLGNDTDTLTVELPPADVDLELPPVDEDAPVVAEPPPIADALDPLVDPLDELLLVPMVLTLEPAPCEVDVEVEPELEPEFEVEPDTMSASARFVAERAIKSAVALNARFIFFS</sequence>
<organism evidence="1 2">
    <name type="scientific">Collimonas arenae</name>
    <dbReference type="NCBI Taxonomy" id="279058"/>
    <lineage>
        <taxon>Bacteria</taxon>
        <taxon>Pseudomonadati</taxon>
        <taxon>Pseudomonadota</taxon>
        <taxon>Betaproteobacteria</taxon>
        <taxon>Burkholderiales</taxon>
        <taxon>Oxalobacteraceae</taxon>
        <taxon>Collimonas</taxon>
    </lineage>
</organism>
<name>A0A0A1FGB7_9BURK</name>
<gene>
    <name evidence="1" type="ORF">LT85_2759</name>
</gene>
<reference evidence="2" key="1">
    <citation type="journal article" date="2014" name="Soil Biol. Biochem.">
        <title>Structure and function of bacterial communities in ageing soils: Insights from the Mendocino ecological staircase.</title>
        <authorList>
            <person name="Uroz S."/>
            <person name="Tech J.J."/>
            <person name="Sawaya N.A."/>
            <person name="Frey-Klett P."/>
            <person name="Leveau J.H.J."/>
        </authorList>
    </citation>
    <scope>NUCLEOTIDE SEQUENCE [LARGE SCALE GENOMIC DNA]</scope>
    <source>
        <strain evidence="2">Cal35</strain>
    </source>
</reference>
<dbReference type="KEGG" id="care:LT85_2759"/>
<keyword evidence="2" id="KW-1185">Reference proteome</keyword>
<dbReference type="RefSeq" id="WP_253273543.1">
    <property type="nucleotide sequence ID" value="NZ_CP009962.1"/>
</dbReference>
<dbReference type="EMBL" id="CP009962">
    <property type="protein sequence ID" value="AIY41917.1"/>
    <property type="molecule type" value="Genomic_DNA"/>
</dbReference>
<dbReference type="STRING" id="279058.LT85_2759"/>
<evidence type="ECO:0000313" key="1">
    <source>
        <dbReference type="EMBL" id="AIY41917.1"/>
    </source>
</evidence>
<dbReference type="HOGENOM" id="CLU_1841688_0_0_4"/>
<dbReference type="AlphaFoldDB" id="A0A0A1FGB7"/>
<evidence type="ECO:0000313" key="2">
    <source>
        <dbReference type="Proteomes" id="UP000030302"/>
    </source>
</evidence>